<evidence type="ECO:0000313" key="2">
    <source>
        <dbReference type="Proteomes" id="UP001497744"/>
    </source>
</evidence>
<dbReference type="RefSeq" id="XP_067713426.1">
    <property type="nucleotide sequence ID" value="XM_067857325.1"/>
</dbReference>
<reference evidence="1 2" key="1">
    <citation type="submission" date="2021-06" db="EMBL/GenBank/DDBJ databases">
        <title>Genome sequence of Babesia caballi.</title>
        <authorList>
            <person name="Yamagishi J."/>
            <person name="Kidaka T."/>
            <person name="Ochi A."/>
        </authorList>
    </citation>
    <scope>NUCLEOTIDE SEQUENCE [LARGE SCALE GENOMIC DNA]</scope>
    <source>
        <strain evidence="1">USDA-D6B2</strain>
    </source>
</reference>
<organism evidence="1 2">
    <name type="scientific">Babesia caballi</name>
    <dbReference type="NCBI Taxonomy" id="5871"/>
    <lineage>
        <taxon>Eukaryota</taxon>
        <taxon>Sar</taxon>
        <taxon>Alveolata</taxon>
        <taxon>Apicomplexa</taxon>
        <taxon>Aconoidasida</taxon>
        <taxon>Piroplasmida</taxon>
        <taxon>Babesiidae</taxon>
        <taxon>Babesia</taxon>
    </lineage>
</organism>
<evidence type="ECO:0000313" key="1">
    <source>
        <dbReference type="EMBL" id="GIX61355.1"/>
    </source>
</evidence>
<protein>
    <submittedName>
        <fullName evidence="1">Variant erythrocyte surface antigen-1 family protein</fullName>
    </submittedName>
</protein>
<sequence>MSPEGVINKLGTNLGSRFVGYVSQGGGFNCSGDGIIQQGNHYTSEYQDATWDGSQNDKDMACIFLCATTITFLGLSCLDWKCSVNHGWSGEKLTGDSYSGLGKFMIDMGYDPMYLNGSKRGQDVTQLLEENGKGFDGLVQPATQIIYDDFVRQIETQYQPPSKSALSHPLTACYKFARVYFTTQFKKAQSGVIDQTLTSIKDALNTFKLSCKTSAQDLQSKVGSFISTYMPEPSFLNSGCSSNLKEGLDKARDLVGKDVTLGFFGNTNGPISHLSDGLAAFIGYGSKGTFSETSTAGQITGAGIAPSNMTTHRLCDATIAFTVGVLEGCKKSTIPPKYGKPLTSVHKNKIDEVIKKLRSCYGEGPQKLQDVGASISQLTTSNFSGTGIGQFVDDVRKAFNDNLKTGISGFTETVADKIGDYLKTVFGNGTTWGSASAKEAGGKLTALASKFSNKPYDPFKDTGHDYHDEIIQLNDAITTEVKPNISYLQPVLEAGKKAFIDTLKRANYVLANYEEASQIKWNSETEKVKTCAKIFLSCIPLMMSGLSYLYWECKNGWKAMQFNSGALRGYMMYMGYHSSHLGSSTGGNVIGGIESTFKDLSGAAVAADSTYLKFYNALRTQVYDKLKSSSEELKNYPIAALYFAAQNYFTLRQSNSFGQSTGSPKSVREMLYFLAALPFSPVYEQFDKYITEYFKAVTGIQSSNDVDLKLQVADSAISSKRNRLPSGDTLSAADLKGYLTLVSHIVPRILGLIQGPGYKRGNSNEPWLFELYSNSIFQFKYSSGAALFSAISNYSYALQFQLHFLFFMCSNDGNKCGWQECLYGRDLNADTSDVTSYICARLNCSEPVDKCNHDNNTCKHNKDGQNEGCGKGSTPSSLQAFMTDNLKGFRLHDSERSSHMSQHLPGSMCHVPMGFKSADLRKNPAAGGNLYSALSAFCGSPLSPLRQLCEKLGCLTKRTPRTLGDMFGFIWHLSGQMFSFGTVVPKCQWITELPEHIPFSSAIDKRAHILKTLVGTGHTEHKTAPSAADFSSLHVVVEPQHSKCYGTAKSCGPYLSPLTLSNGATYNPAHASTYLSWILYLSDDLQSWFQDMLDEFKNIDCRTSGCVKCKDGTSHTPGTDGTTSGQCQCDSVFHCGGVLPLLYRNGFSYKSMGKLFGEGNAKTKRTCATFHSQLQSVVNGALLPSYWNPSTTSSSYSATTSSVT</sequence>
<dbReference type="Proteomes" id="UP001497744">
    <property type="component" value="Unassembled WGS sequence"/>
</dbReference>
<comment type="caution">
    <text evidence="1">The sequence shown here is derived from an EMBL/GenBank/DDBJ whole genome shotgun (WGS) entry which is preliminary data.</text>
</comment>
<proteinExistence type="predicted"/>
<accession>A0AAV4LNI9</accession>
<dbReference type="Pfam" id="PF12785">
    <property type="entry name" value="VESA1_N"/>
    <property type="match status" value="2"/>
</dbReference>
<dbReference type="GeneID" id="94192838"/>
<keyword evidence="2" id="KW-1185">Reference proteome</keyword>
<dbReference type="AlphaFoldDB" id="A0AAV4LNI9"/>
<gene>
    <name evidence="1" type="ORF">BcabD6B2_07900</name>
</gene>
<dbReference type="EMBL" id="BPLF01000001">
    <property type="protein sequence ID" value="GIX61355.1"/>
    <property type="molecule type" value="Genomic_DNA"/>
</dbReference>
<dbReference type="InterPro" id="IPR024751">
    <property type="entry name" value="VESA1"/>
</dbReference>
<name>A0AAV4LNI9_BABCB</name>